<dbReference type="EMBL" id="MU277247">
    <property type="protein sequence ID" value="KAI0057437.1"/>
    <property type="molecule type" value="Genomic_DNA"/>
</dbReference>
<gene>
    <name evidence="1" type="ORF">BV25DRAFT_1902676</name>
</gene>
<dbReference type="Proteomes" id="UP000814140">
    <property type="component" value="Unassembled WGS sequence"/>
</dbReference>
<keyword evidence="2" id="KW-1185">Reference proteome</keyword>
<sequence>MIASLGCGMIPSRVSLTDLDSRSIAWWHWCTSIGRHSSMRRHILTVSNALESEPSSEIRENRVCKDRYMNETRQSSPLTSTRLPHHLATNMSTSSDPTTPPGLRPITSPPQSITMHIQRPGGGGSPIPRHDSADKPTGRTVDQVLSALASPTSKPLPHTLRQVKTAFDIAWTHSPAFYAEVYRKNALKSTRAPSKTDLKMPSNWQLTKIVYVQDLVSQLKVEVAGRLLDSPLKLNSDVDFGTVAHISPAYTSMFLPNIIYAEKDTEQYITSAFIRPAVMLIRLLTNCTLKDVLNWTVKPYPCVSATPANWDVEPDLMVVAKETSTMCPSLTTAEDIPSGTRVAAIVEVKTHGLATRFVYPKTSAGDEVSRVVVQSLVVDISIADMVTSGEHWMSFRHPHIGGCDDIRIL</sequence>
<comment type="caution">
    <text evidence="1">The sequence shown here is derived from an EMBL/GenBank/DDBJ whole genome shotgun (WGS) entry which is preliminary data.</text>
</comment>
<protein>
    <submittedName>
        <fullName evidence="1">Uncharacterized protein</fullName>
    </submittedName>
</protein>
<name>A0ACB8SMJ5_9AGAM</name>
<reference evidence="1" key="1">
    <citation type="submission" date="2021-03" db="EMBL/GenBank/DDBJ databases">
        <authorList>
            <consortium name="DOE Joint Genome Institute"/>
            <person name="Ahrendt S."/>
            <person name="Looney B.P."/>
            <person name="Miyauchi S."/>
            <person name="Morin E."/>
            <person name="Drula E."/>
            <person name="Courty P.E."/>
            <person name="Chicoki N."/>
            <person name="Fauchery L."/>
            <person name="Kohler A."/>
            <person name="Kuo A."/>
            <person name="Labutti K."/>
            <person name="Pangilinan J."/>
            <person name="Lipzen A."/>
            <person name="Riley R."/>
            <person name="Andreopoulos W."/>
            <person name="He G."/>
            <person name="Johnson J."/>
            <person name="Barry K.W."/>
            <person name="Grigoriev I.V."/>
            <person name="Nagy L."/>
            <person name="Hibbett D."/>
            <person name="Henrissat B."/>
            <person name="Matheny P.B."/>
            <person name="Labbe J."/>
            <person name="Martin F."/>
        </authorList>
    </citation>
    <scope>NUCLEOTIDE SEQUENCE</scope>
    <source>
        <strain evidence="1">HHB10654</strain>
    </source>
</reference>
<reference evidence="1" key="2">
    <citation type="journal article" date="2022" name="New Phytol.">
        <title>Evolutionary transition to the ectomycorrhizal habit in the genomes of a hyperdiverse lineage of mushroom-forming fungi.</title>
        <authorList>
            <person name="Looney B."/>
            <person name="Miyauchi S."/>
            <person name="Morin E."/>
            <person name="Drula E."/>
            <person name="Courty P.E."/>
            <person name="Kohler A."/>
            <person name="Kuo A."/>
            <person name="LaButti K."/>
            <person name="Pangilinan J."/>
            <person name="Lipzen A."/>
            <person name="Riley R."/>
            <person name="Andreopoulos W."/>
            <person name="He G."/>
            <person name="Johnson J."/>
            <person name="Nolan M."/>
            <person name="Tritt A."/>
            <person name="Barry K.W."/>
            <person name="Grigoriev I.V."/>
            <person name="Nagy L.G."/>
            <person name="Hibbett D."/>
            <person name="Henrissat B."/>
            <person name="Matheny P.B."/>
            <person name="Labbe J."/>
            <person name="Martin F.M."/>
        </authorList>
    </citation>
    <scope>NUCLEOTIDE SEQUENCE</scope>
    <source>
        <strain evidence="1">HHB10654</strain>
    </source>
</reference>
<accession>A0ACB8SMJ5</accession>
<evidence type="ECO:0000313" key="2">
    <source>
        <dbReference type="Proteomes" id="UP000814140"/>
    </source>
</evidence>
<proteinExistence type="predicted"/>
<evidence type="ECO:0000313" key="1">
    <source>
        <dbReference type="EMBL" id="KAI0057437.1"/>
    </source>
</evidence>
<organism evidence="1 2">
    <name type="scientific">Artomyces pyxidatus</name>
    <dbReference type="NCBI Taxonomy" id="48021"/>
    <lineage>
        <taxon>Eukaryota</taxon>
        <taxon>Fungi</taxon>
        <taxon>Dikarya</taxon>
        <taxon>Basidiomycota</taxon>
        <taxon>Agaricomycotina</taxon>
        <taxon>Agaricomycetes</taxon>
        <taxon>Russulales</taxon>
        <taxon>Auriscalpiaceae</taxon>
        <taxon>Artomyces</taxon>
    </lineage>
</organism>